<name>A0A1Z5JB00_FISSO</name>
<dbReference type="Proteomes" id="UP000198406">
    <property type="component" value="Unassembled WGS sequence"/>
</dbReference>
<evidence type="ECO:0000256" key="1">
    <source>
        <dbReference type="SAM" id="SignalP"/>
    </source>
</evidence>
<evidence type="ECO:0000313" key="2">
    <source>
        <dbReference type="EMBL" id="GAX11183.1"/>
    </source>
</evidence>
<organism evidence="2 3">
    <name type="scientific">Fistulifera solaris</name>
    <name type="common">Oleaginous diatom</name>
    <dbReference type="NCBI Taxonomy" id="1519565"/>
    <lineage>
        <taxon>Eukaryota</taxon>
        <taxon>Sar</taxon>
        <taxon>Stramenopiles</taxon>
        <taxon>Ochrophyta</taxon>
        <taxon>Bacillariophyta</taxon>
        <taxon>Bacillariophyceae</taxon>
        <taxon>Bacillariophycidae</taxon>
        <taxon>Naviculales</taxon>
        <taxon>Naviculaceae</taxon>
        <taxon>Fistulifera</taxon>
    </lineage>
</organism>
<sequence>MKTTALIYLITTLCIENAAAFVVLTPSTSSSMQLNLRPAQGPQLIAAYNAAYCDKKDTDEEDAPTIVAPSEDTKPQGIAAARRYVGRLFSAPSSLLHPQAEGVHDGWTSFVNPIEELHSKSEEEDVVLYPVVGFCLTTVQNGVRALPTISHPACRLHDQHNEVIYGWYSPACRLEP</sequence>
<comment type="caution">
    <text evidence="2">The sequence shown here is derived from an EMBL/GenBank/DDBJ whole genome shotgun (WGS) entry which is preliminary data.</text>
</comment>
<gene>
    <name evidence="2" type="ORF">FisN_9Hh279</name>
</gene>
<keyword evidence="1" id="KW-0732">Signal</keyword>
<dbReference type="InParanoid" id="A0A1Z5JB00"/>
<dbReference type="OrthoDB" id="53144at2759"/>
<dbReference type="EMBL" id="BDSP01000036">
    <property type="protein sequence ID" value="GAX11183.1"/>
    <property type="molecule type" value="Genomic_DNA"/>
</dbReference>
<evidence type="ECO:0000313" key="3">
    <source>
        <dbReference type="Proteomes" id="UP000198406"/>
    </source>
</evidence>
<accession>A0A1Z5JB00</accession>
<reference evidence="2 3" key="1">
    <citation type="journal article" date="2015" name="Plant Cell">
        <title>Oil accumulation by the oleaginous diatom Fistulifera solaris as revealed by the genome and transcriptome.</title>
        <authorList>
            <person name="Tanaka T."/>
            <person name="Maeda Y."/>
            <person name="Veluchamy A."/>
            <person name="Tanaka M."/>
            <person name="Abida H."/>
            <person name="Marechal E."/>
            <person name="Bowler C."/>
            <person name="Muto M."/>
            <person name="Sunaga Y."/>
            <person name="Tanaka M."/>
            <person name="Yoshino T."/>
            <person name="Taniguchi T."/>
            <person name="Fukuda Y."/>
            <person name="Nemoto M."/>
            <person name="Matsumoto M."/>
            <person name="Wong P.S."/>
            <person name="Aburatani S."/>
            <person name="Fujibuchi W."/>
        </authorList>
    </citation>
    <scope>NUCLEOTIDE SEQUENCE [LARGE SCALE GENOMIC DNA]</scope>
    <source>
        <strain evidence="2 3">JPCC DA0580</strain>
    </source>
</reference>
<feature type="chain" id="PRO_5013210112" evidence="1">
    <location>
        <begin position="21"/>
        <end position="176"/>
    </location>
</feature>
<keyword evidence="3" id="KW-1185">Reference proteome</keyword>
<dbReference type="AlphaFoldDB" id="A0A1Z5JB00"/>
<feature type="signal peptide" evidence="1">
    <location>
        <begin position="1"/>
        <end position="20"/>
    </location>
</feature>
<proteinExistence type="predicted"/>
<protein>
    <submittedName>
        <fullName evidence="2">Uncharacterized protein</fullName>
    </submittedName>
</protein>